<comment type="caution">
    <text evidence="2">The sequence shown here is derived from an EMBL/GenBank/DDBJ whole genome shotgun (WGS) entry which is preliminary data.</text>
</comment>
<name>A0A7J4JDQ8_9ARCH</name>
<proteinExistence type="predicted"/>
<evidence type="ECO:0000313" key="4">
    <source>
        <dbReference type="Proteomes" id="UP000564964"/>
    </source>
</evidence>
<dbReference type="Proteomes" id="UP000564964">
    <property type="component" value="Unassembled WGS sequence"/>
</dbReference>
<sequence>MLLALRLNDYLALLAVNFLVNAFFVYYAAQWTGIRGNSYAKALTVAALSTLSLAVVDFLFFEKIAYGWLSFAASLLASLFAIAYVYQIKVEQALVVWLVTGFFAGVATYFFGLAGHVTPST</sequence>
<reference evidence="3" key="3">
    <citation type="submission" date="2021-05" db="EMBL/GenBank/DDBJ databases">
        <title>Protein family content uncovers lineage relationships and bacterial pathway maintenance mechanisms in DPANN archaea.</title>
        <authorList>
            <person name="Castelle C.J."/>
            <person name="Meheust R."/>
            <person name="Jaffe A.L."/>
            <person name="Seitz K."/>
            <person name="Gong X."/>
            <person name="Baker B.J."/>
            <person name="Banfield J.F."/>
        </authorList>
    </citation>
    <scope>NUCLEOTIDE SEQUENCE</scope>
    <source>
        <strain evidence="3">RIFCSPLOWO2_01_FULL_58_19</strain>
    </source>
</reference>
<evidence type="ECO:0000256" key="1">
    <source>
        <dbReference type="SAM" id="Phobius"/>
    </source>
</evidence>
<dbReference type="EMBL" id="JAGVWE010000007">
    <property type="protein sequence ID" value="MBS3063792.1"/>
    <property type="molecule type" value="Genomic_DNA"/>
</dbReference>
<reference evidence="3" key="2">
    <citation type="submission" date="2021-03" db="EMBL/GenBank/DDBJ databases">
        <authorList>
            <person name="Jaffe A."/>
        </authorList>
    </citation>
    <scope>NUCLEOTIDE SEQUENCE</scope>
    <source>
        <strain evidence="3">RIFCSPLOWO2_01_FULL_58_19</strain>
    </source>
</reference>
<evidence type="ECO:0000313" key="2">
    <source>
        <dbReference type="EMBL" id="HIH15893.1"/>
    </source>
</evidence>
<dbReference type="EMBL" id="DUGH01000015">
    <property type="protein sequence ID" value="HIH15893.1"/>
    <property type="molecule type" value="Genomic_DNA"/>
</dbReference>
<evidence type="ECO:0000313" key="3">
    <source>
        <dbReference type="EMBL" id="MBS3063792.1"/>
    </source>
</evidence>
<keyword evidence="1" id="KW-0812">Transmembrane</keyword>
<dbReference type="Proteomes" id="UP000678237">
    <property type="component" value="Unassembled WGS sequence"/>
</dbReference>
<feature type="transmembrane region" description="Helical" evidence="1">
    <location>
        <begin position="66"/>
        <end position="86"/>
    </location>
</feature>
<dbReference type="AlphaFoldDB" id="A0A7J4JDQ8"/>
<keyword evidence="1" id="KW-1133">Transmembrane helix</keyword>
<feature type="transmembrane region" description="Helical" evidence="1">
    <location>
        <begin position="12"/>
        <end position="29"/>
    </location>
</feature>
<accession>A0A7J4JDQ8</accession>
<reference evidence="2" key="1">
    <citation type="journal article" date="2020" name="bioRxiv">
        <title>A rank-normalized archaeal taxonomy based on genome phylogeny resolves widespread incomplete and uneven classifications.</title>
        <authorList>
            <person name="Rinke C."/>
            <person name="Chuvochina M."/>
            <person name="Mussig A.J."/>
            <person name="Chaumeil P.-A."/>
            <person name="Waite D.W."/>
            <person name="Whitman W.B."/>
            <person name="Parks D.H."/>
            <person name="Hugenholtz P."/>
        </authorList>
    </citation>
    <scope>NUCLEOTIDE SEQUENCE</scope>
    <source>
        <strain evidence="2">UBA10219</strain>
    </source>
</reference>
<feature type="transmembrane region" description="Helical" evidence="1">
    <location>
        <begin position="41"/>
        <end position="60"/>
    </location>
</feature>
<protein>
    <submittedName>
        <fullName evidence="2">Uncharacterized protein</fullName>
    </submittedName>
</protein>
<feature type="transmembrane region" description="Helical" evidence="1">
    <location>
        <begin position="93"/>
        <end position="112"/>
    </location>
</feature>
<gene>
    <name evidence="2" type="ORF">HA252_00625</name>
    <name evidence="3" type="ORF">J4203_08090</name>
</gene>
<organism evidence="2 4">
    <name type="scientific">Candidatus Iainarchaeum sp</name>
    <dbReference type="NCBI Taxonomy" id="3101447"/>
    <lineage>
        <taxon>Archaea</taxon>
        <taxon>Candidatus Iainarchaeota</taxon>
        <taxon>Candidatus Iainarchaeia</taxon>
        <taxon>Candidatus Iainarchaeales</taxon>
        <taxon>Candidatus Iainarchaeaceae</taxon>
        <taxon>Candidatus Iainarchaeum</taxon>
    </lineage>
</organism>
<keyword evidence="1" id="KW-0472">Membrane</keyword>